<dbReference type="Gramene" id="Pp3c13_14031V3.1">
    <property type="protein sequence ID" value="PAC:32930842.CDS.1"/>
    <property type="gene ID" value="Pp3c13_14031"/>
</dbReference>
<evidence type="ECO:0000313" key="1">
    <source>
        <dbReference type="EMBL" id="PNR42509.1"/>
    </source>
</evidence>
<name>A0A2K1JLV8_PHYPA</name>
<dbReference type="Proteomes" id="UP000006727">
    <property type="component" value="Chromosome 13"/>
</dbReference>
<keyword evidence="3" id="KW-1185">Reference proteome</keyword>
<protein>
    <submittedName>
        <fullName evidence="1 2">Uncharacterized protein</fullName>
    </submittedName>
</protein>
<proteinExistence type="predicted"/>
<dbReference type="EnsemblPlants" id="Pp3c13_14031V3.1">
    <property type="protein sequence ID" value="PAC:32930842.CDS.1"/>
    <property type="gene ID" value="Pp3c13_14031"/>
</dbReference>
<organism evidence="1">
    <name type="scientific">Physcomitrium patens</name>
    <name type="common">Spreading-leaved earth moss</name>
    <name type="synonym">Physcomitrella patens</name>
    <dbReference type="NCBI Taxonomy" id="3218"/>
    <lineage>
        <taxon>Eukaryota</taxon>
        <taxon>Viridiplantae</taxon>
        <taxon>Streptophyta</taxon>
        <taxon>Embryophyta</taxon>
        <taxon>Bryophyta</taxon>
        <taxon>Bryophytina</taxon>
        <taxon>Bryopsida</taxon>
        <taxon>Funariidae</taxon>
        <taxon>Funariales</taxon>
        <taxon>Funariaceae</taxon>
        <taxon>Physcomitrium</taxon>
    </lineage>
</organism>
<accession>A0A2K1JLV8</accession>
<dbReference type="AlphaFoldDB" id="A0A2K1JLV8"/>
<evidence type="ECO:0000313" key="3">
    <source>
        <dbReference type="Proteomes" id="UP000006727"/>
    </source>
</evidence>
<reference evidence="1 3" key="2">
    <citation type="journal article" date="2018" name="Plant J.">
        <title>The Physcomitrella patens chromosome-scale assembly reveals moss genome structure and evolution.</title>
        <authorList>
            <person name="Lang D."/>
            <person name="Ullrich K.K."/>
            <person name="Murat F."/>
            <person name="Fuchs J."/>
            <person name="Jenkins J."/>
            <person name="Haas F.B."/>
            <person name="Piednoel M."/>
            <person name="Gundlach H."/>
            <person name="Van Bel M."/>
            <person name="Meyberg R."/>
            <person name="Vives C."/>
            <person name="Morata J."/>
            <person name="Symeonidi A."/>
            <person name="Hiss M."/>
            <person name="Muchero W."/>
            <person name="Kamisugi Y."/>
            <person name="Saleh O."/>
            <person name="Blanc G."/>
            <person name="Decker E.L."/>
            <person name="van Gessel N."/>
            <person name="Grimwood J."/>
            <person name="Hayes R.D."/>
            <person name="Graham S.W."/>
            <person name="Gunter L.E."/>
            <person name="McDaniel S.F."/>
            <person name="Hoernstein S.N.W."/>
            <person name="Larsson A."/>
            <person name="Li F.W."/>
            <person name="Perroud P.F."/>
            <person name="Phillips J."/>
            <person name="Ranjan P."/>
            <person name="Rokshar D.S."/>
            <person name="Rothfels C.J."/>
            <person name="Schneider L."/>
            <person name="Shu S."/>
            <person name="Stevenson D.W."/>
            <person name="Thummler F."/>
            <person name="Tillich M."/>
            <person name="Villarreal Aguilar J.C."/>
            <person name="Widiez T."/>
            <person name="Wong G.K."/>
            <person name="Wymore A."/>
            <person name="Zhang Y."/>
            <person name="Zimmer A.D."/>
            <person name="Quatrano R.S."/>
            <person name="Mayer K.F.X."/>
            <person name="Goodstein D."/>
            <person name="Casacuberta J.M."/>
            <person name="Vandepoele K."/>
            <person name="Reski R."/>
            <person name="Cuming A.C."/>
            <person name="Tuskan G.A."/>
            <person name="Maumus F."/>
            <person name="Salse J."/>
            <person name="Schmutz J."/>
            <person name="Rensing S.A."/>
        </authorList>
    </citation>
    <scope>NUCLEOTIDE SEQUENCE [LARGE SCALE GENOMIC DNA]</scope>
    <source>
        <strain evidence="2 3">cv. Gransden 2004</strain>
    </source>
</reference>
<dbReference type="InParanoid" id="A0A2K1JLV8"/>
<gene>
    <name evidence="1" type="ORF">PHYPA_017339</name>
</gene>
<evidence type="ECO:0000313" key="2">
    <source>
        <dbReference type="EnsemblPlants" id="PAC:32930842.CDS.1"/>
    </source>
</evidence>
<reference evidence="1 3" key="1">
    <citation type="journal article" date="2008" name="Science">
        <title>The Physcomitrella genome reveals evolutionary insights into the conquest of land by plants.</title>
        <authorList>
            <person name="Rensing S."/>
            <person name="Lang D."/>
            <person name="Zimmer A."/>
            <person name="Terry A."/>
            <person name="Salamov A."/>
            <person name="Shapiro H."/>
            <person name="Nishiyama T."/>
            <person name="Perroud P.-F."/>
            <person name="Lindquist E."/>
            <person name="Kamisugi Y."/>
            <person name="Tanahashi T."/>
            <person name="Sakakibara K."/>
            <person name="Fujita T."/>
            <person name="Oishi K."/>
            <person name="Shin-I T."/>
            <person name="Kuroki Y."/>
            <person name="Toyoda A."/>
            <person name="Suzuki Y."/>
            <person name="Hashimoto A."/>
            <person name="Yamaguchi K."/>
            <person name="Sugano A."/>
            <person name="Kohara Y."/>
            <person name="Fujiyama A."/>
            <person name="Anterola A."/>
            <person name="Aoki S."/>
            <person name="Ashton N."/>
            <person name="Barbazuk W.B."/>
            <person name="Barker E."/>
            <person name="Bennetzen J."/>
            <person name="Bezanilla M."/>
            <person name="Blankenship R."/>
            <person name="Cho S.H."/>
            <person name="Dutcher S."/>
            <person name="Estelle M."/>
            <person name="Fawcett J.A."/>
            <person name="Gundlach H."/>
            <person name="Hanada K."/>
            <person name="Heyl A."/>
            <person name="Hicks K.A."/>
            <person name="Hugh J."/>
            <person name="Lohr M."/>
            <person name="Mayer K."/>
            <person name="Melkozernov A."/>
            <person name="Murata T."/>
            <person name="Nelson D."/>
            <person name="Pils B."/>
            <person name="Prigge M."/>
            <person name="Reiss B."/>
            <person name="Renner T."/>
            <person name="Rombauts S."/>
            <person name="Rushton P."/>
            <person name="Sanderfoot A."/>
            <person name="Schween G."/>
            <person name="Shiu S.-H."/>
            <person name="Stueber K."/>
            <person name="Theodoulou F.L."/>
            <person name="Tu H."/>
            <person name="Van de Peer Y."/>
            <person name="Verrier P.J."/>
            <person name="Waters E."/>
            <person name="Wood A."/>
            <person name="Yang L."/>
            <person name="Cove D."/>
            <person name="Cuming A."/>
            <person name="Hasebe M."/>
            <person name="Lucas S."/>
            <person name="Mishler D.B."/>
            <person name="Reski R."/>
            <person name="Grigoriev I."/>
            <person name="Quatrano R.S."/>
            <person name="Boore J.L."/>
        </authorList>
    </citation>
    <scope>NUCLEOTIDE SEQUENCE [LARGE SCALE GENOMIC DNA]</scope>
    <source>
        <strain evidence="2 3">cv. Gransden 2004</strain>
    </source>
</reference>
<dbReference type="EMBL" id="ABEU02000013">
    <property type="protein sequence ID" value="PNR42509.1"/>
    <property type="molecule type" value="Genomic_DNA"/>
</dbReference>
<reference evidence="2" key="3">
    <citation type="submission" date="2020-12" db="UniProtKB">
        <authorList>
            <consortium name="EnsemblPlants"/>
        </authorList>
    </citation>
    <scope>IDENTIFICATION</scope>
</reference>
<sequence length="114" mass="13115">MHCIEFMFSCHEETFLKSWTCTNRIAVLDTKVANYGVFLQVPLQIGRWVQPTGHADKLYSSATVPDVNQCSDLEEPTARLCRLVQINTPFLPDLKVCTAILTTRHFDRWSVRRS</sequence>